<sequence length="93" mass="9640">MATYGYNCPHCREVEVTFPIGTAPAEASCPGCGAASARAFSAPTLVRTRAAVSAHVRRAERSASEPEVVTSLPGRRPSGAVALHPATGRLPRP</sequence>
<name>A0ABW2P5W1_9ACTN</name>
<evidence type="ECO:0000313" key="3">
    <source>
        <dbReference type="EMBL" id="MFC7383871.1"/>
    </source>
</evidence>
<evidence type="ECO:0000256" key="1">
    <source>
        <dbReference type="SAM" id="MobiDB-lite"/>
    </source>
</evidence>
<dbReference type="SMART" id="SM00834">
    <property type="entry name" value="CxxC_CXXC_SSSS"/>
    <property type="match status" value="1"/>
</dbReference>
<accession>A0ABW2P5W1</accession>
<dbReference type="NCBIfam" id="TIGR02605">
    <property type="entry name" value="CxxC_CxxC_SSSS"/>
    <property type="match status" value="1"/>
</dbReference>
<dbReference type="InterPro" id="IPR013429">
    <property type="entry name" value="Regulatory_FmdB_Zinc_ribbon"/>
</dbReference>
<reference evidence="4" key="1">
    <citation type="journal article" date="2019" name="Int. J. Syst. Evol. Microbiol.">
        <title>The Global Catalogue of Microorganisms (GCM) 10K type strain sequencing project: providing services to taxonomists for standard genome sequencing and annotation.</title>
        <authorList>
            <consortium name="The Broad Institute Genomics Platform"/>
            <consortium name="The Broad Institute Genome Sequencing Center for Infectious Disease"/>
            <person name="Wu L."/>
            <person name="Ma J."/>
        </authorList>
    </citation>
    <scope>NUCLEOTIDE SEQUENCE [LARGE SCALE GENOMIC DNA]</scope>
    <source>
        <strain evidence="4">CECT 7649</strain>
    </source>
</reference>
<evidence type="ECO:0000313" key="4">
    <source>
        <dbReference type="Proteomes" id="UP001596496"/>
    </source>
</evidence>
<gene>
    <name evidence="3" type="ORF">ACFQSB_16745</name>
</gene>
<proteinExistence type="predicted"/>
<comment type="caution">
    <text evidence="3">The sequence shown here is derived from an EMBL/GenBank/DDBJ whole genome shotgun (WGS) entry which is preliminary data.</text>
</comment>
<dbReference type="RefSeq" id="WP_380827452.1">
    <property type="nucleotide sequence ID" value="NZ_JBHTCG010000010.1"/>
</dbReference>
<keyword evidence="4" id="KW-1185">Reference proteome</keyword>
<organism evidence="3 4">
    <name type="scientific">Sphaerisporangium rhizosphaerae</name>
    <dbReference type="NCBI Taxonomy" id="2269375"/>
    <lineage>
        <taxon>Bacteria</taxon>
        <taxon>Bacillati</taxon>
        <taxon>Actinomycetota</taxon>
        <taxon>Actinomycetes</taxon>
        <taxon>Streptosporangiales</taxon>
        <taxon>Streptosporangiaceae</taxon>
        <taxon>Sphaerisporangium</taxon>
    </lineage>
</organism>
<protein>
    <submittedName>
        <fullName evidence="3">FmdB family zinc ribbon protein</fullName>
    </submittedName>
</protein>
<dbReference type="EMBL" id="JBHTCG010000010">
    <property type="protein sequence ID" value="MFC7383871.1"/>
    <property type="molecule type" value="Genomic_DNA"/>
</dbReference>
<dbReference type="Proteomes" id="UP001596496">
    <property type="component" value="Unassembled WGS sequence"/>
</dbReference>
<evidence type="ECO:0000259" key="2">
    <source>
        <dbReference type="SMART" id="SM00834"/>
    </source>
</evidence>
<feature type="domain" description="Putative regulatory protein FmdB zinc ribbon" evidence="2">
    <location>
        <begin position="1"/>
        <end position="41"/>
    </location>
</feature>
<feature type="region of interest" description="Disordered" evidence="1">
    <location>
        <begin position="57"/>
        <end position="93"/>
    </location>
</feature>